<dbReference type="EMBL" id="ML991772">
    <property type="protein sequence ID" value="KAF2239738.1"/>
    <property type="molecule type" value="Genomic_DNA"/>
</dbReference>
<keyword evidence="3" id="KW-1185">Reference proteome</keyword>
<feature type="compositionally biased region" description="Polar residues" evidence="1">
    <location>
        <begin position="372"/>
        <end position="384"/>
    </location>
</feature>
<feature type="compositionally biased region" description="Polar residues" evidence="1">
    <location>
        <begin position="247"/>
        <end position="260"/>
    </location>
</feature>
<feature type="region of interest" description="Disordered" evidence="1">
    <location>
        <begin position="1"/>
        <end position="340"/>
    </location>
</feature>
<evidence type="ECO:0000256" key="1">
    <source>
        <dbReference type="SAM" id="MobiDB-lite"/>
    </source>
</evidence>
<feature type="compositionally biased region" description="Polar residues" evidence="1">
    <location>
        <begin position="208"/>
        <end position="234"/>
    </location>
</feature>
<feature type="compositionally biased region" description="Polar residues" evidence="1">
    <location>
        <begin position="30"/>
        <end position="50"/>
    </location>
</feature>
<feature type="compositionally biased region" description="Basic residues" evidence="1">
    <location>
        <begin position="11"/>
        <end position="27"/>
    </location>
</feature>
<feature type="compositionally biased region" description="Polar residues" evidence="1">
    <location>
        <begin position="166"/>
        <end position="187"/>
    </location>
</feature>
<feature type="compositionally biased region" description="Acidic residues" evidence="1">
    <location>
        <begin position="305"/>
        <end position="320"/>
    </location>
</feature>
<feature type="compositionally biased region" description="Polar residues" evidence="1">
    <location>
        <begin position="321"/>
        <end position="330"/>
    </location>
</feature>
<proteinExistence type="predicted"/>
<feature type="compositionally biased region" description="Polar residues" evidence="1">
    <location>
        <begin position="1"/>
        <end position="10"/>
    </location>
</feature>
<gene>
    <name evidence="2" type="ORF">EV356DRAFT_528306</name>
</gene>
<dbReference type="AlphaFoldDB" id="A0A6A6HPM3"/>
<feature type="compositionally biased region" description="Polar residues" evidence="1">
    <location>
        <begin position="108"/>
        <end position="121"/>
    </location>
</feature>
<reference evidence="2" key="1">
    <citation type="journal article" date="2020" name="Stud. Mycol.">
        <title>101 Dothideomycetes genomes: a test case for predicting lifestyles and emergence of pathogens.</title>
        <authorList>
            <person name="Haridas S."/>
            <person name="Albert R."/>
            <person name="Binder M."/>
            <person name="Bloem J."/>
            <person name="Labutti K."/>
            <person name="Salamov A."/>
            <person name="Andreopoulos B."/>
            <person name="Baker S."/>
            <person name="Barry K."/>
            <person name="Bills G."/>
            <person name="Bluhm B."/>
            <person name="Cannon C."/>
            <person name="Castanera R."/>
            <person name="Culley D."/>
            <person name="Daum C."/>
            <person name="Ezra D."/>
            <person name="Gonzalez J."/>
            <person name="Henrissat B."/>
            <person name="Kuo A."/>
            <person name="Liang C."/>
            <person name="Lipzen A."/>
            <person name="Lutzoni F."/>
            <person name="Magnuson J."/>
            <person name="Mondo S."/>
            <person name="Nolan M."/>
            <person name="Ohm R."/>
            <person name="Pangilinan J."/>
            <person name="Park H.-J."/>
            <person name="Ramirez L."/>
            <person name="Alfaro M."/>
            <person name="Sun H."/>
            <person name="Tritt A."/>
            <person name="Yoshinaga Y."/>
            <person name="Zwiers L.-H."/>
            <person name="Turgeon B."/>
            <person name="Goodwin S."/>
            <person name="Spatafora J."/>
            <person name="Crous P."/>
            <person name="Grigoriev I."/>
        </authorList>
    </citation>
    <scope>NUCLEOTIDE SEQUENCE</scope>
    <source>
        <strain evidence="2">Tuck. ex Michener</strain>
    </source>
</reference>
<protein>
    <submittedName>
        <fullName evidence="2">Uncharacterized protein</fullName>
    </submittedName>
</protein>
<name>A0A6A6HPM3_VIRVR</name>
<accession>A0A6A6HPM3</accession>
<evidence type="ECO:0000313" key="2">
    <source>
        <dbReference type="EMBL" id="KAF2239738.1"/>
    </source>
</evidence>
<feature type="region of interest" description="Disordered" evidence="1">
    <location>
        <begin position="372"/>
        <end position="446"/>
    </location>
</feature>
<dbReference type="OrthoDB" id="73788at2759"/>
<organism evidence="2 3">
    <name type="scientific">Viridothelium virens</name>
    <name type="common">Speckled blister lichen</name>
    <name type="synonym">Trypethelium virens</name>
    <dbReference type="NCBI Taxonomy" id="1048519"/>
    <lineage>
        <taxon>Eukaryota</taxon>
        <taxon>Fungi</taxon>
        <taxon>Dikarya</taxon>
        <taxon>Ascomycota</taxon>
        <taxon>Pezizomycotina</taxon>
        <taxon>Dothideomycetes</taxon>
        <taxon>Dothideomycetes incertae sedis</taxon>
        <taxon>Trypetheliales</taxon>
        <taxon>Trypetheliaceae</taxon>
        <taxon>Viridothelium</taxon>
    </lineage>
</organism>
<feature type="compositionally biased region" description="Low complexity" evidence="1">
    <location>
        <begin position="432"/>
        <end position="446"/>
    </location>
</feature>
<dbReference type="Proteomes" id="UP000800092">
    <property type="component" value="Unassembled WGS sequence"/>
</dbReference>
<evidence type="ECO:0000313" key="3">
    <source>
        <dbReference type="Proteomes" id="UP000800092"/>
    </source>
</evidence>
<sequence>MARSKISNKAPSRKGPGKRSTKAKSRQRNTENPSSKSSRAVGESQNTLTQLDFVHVSHLSHDENSQDEDEKMTGKEMEEDEHEEESDDYQDDDFVPKNPRKRKRGSLAVSNKRQQTLTQIDWTPRPTLGRDEEEYRLEEEEGKSPSPAVNGSYHPAYSKSDKPAETISNRSRQGIHASSASSMTENRSLQHHTSRRSNEGFSRPALQDPSTPKTVRAQTVPSSQTPEPTPFSTRSTRHSKTRFLRSVTRSPLTELSSNRRSVIVHPPESPLEKLPSTAKSLKPPPDATPSPRKKNTFASRLIYDSEADSPDDDDEEEEEATTFNEPTSRQGLGVHEAAMVWDESQELPRLRTDSEEISSQINRELLFFTQPQCQGLEQPQNDGHCTTKHPGGATDGQNEGEIDHRSPQEVRQSQVSTVDVTQDPHSSNSRHLSSLPPVASSSPNLPRLRESPIYVASSPISTGSKVTQQGAITLSQLLPESLMEFSLPPPPSSPQYDE</sequence>
<feature type="compositionally biased region" description="Polar residues" evidence="1">
    <location>
        <begin position="409"/>
        <end position="431"/>
    </location>
</feature>
<feature type="compositionally biased region" description="Acidic residues" evidence="1">
    <location>
        <begin position="77"/>
        <end position="93"/>
    </location>
</feature>
<feature type="compositionally biased region" description="Acidic residues" evidence="1">
    <location>
        <begin position="131"/>
        <end position="141"/>
    </location>
</feature>